<name>A0A7H0VBS5_9FLAO</name>
<evidence type="ECO:0000313" key="2">
    <source>
        <dbReference type="EMBL" id="QNR23173.1"/>
    </source>
</evidence>
<keyword evidence="1" id="KW-0175">Coiled coil</keyword>
<proteinExistence type="predicted"/>
<sequence>MSELEKNRRYNIASTIRKAISAQRTLGHQDIMCSAYLSKRGKKLNSIDRSPSKNFTRLMHQYIQSEGPDKLRVELRGNDDVLLWTKTFSFDVEPTPMVSTQTDFQGLGEAEVNDLLNQKIAELRRNEELEELRTDNEQLSHENDQLKKQIEEMEEVVEAKKKVEYYANILGLAFPGLAKMLSATPLGNTLGALAGIEDTSTSTEESEKTQRETIIELVSEFMQSLDDALLGQLYLVFIELSNNPSLIGGLLAHLTQQNEQAS</sequence>
<gene>
    <name evidence="2" type="ORF">H4K34_12405</name>
</gene>
<dbReference type="EMBL" id="CP060139">
    <property type="protein sequence ID" value="QNR23173.1"/>
    <property type="molecule type" value="Genomic_DNA"/>
</dbReference>
<protein>
    <submittedName>
        <fullName evidence="2">Uncharacterized protein</fullName>
    </submittedName>
</protein>
<reference evidence="2 3" key="1">
    <citation type="submission" date="2020-08" db="EMBL/GenBank/DDBJ databases">
        <title>Croceimicrobium hydrocarbonivorans gen. nov., sp. nov., a novel marine bacterium isolated from a bacterial consortium that degrades polyethylene terephthalate.</title>
        <authorList>
            <person name="Liu R."/>
        </authorList>
    </citation>
    <scope>NUCLEOTIDE SEQUENCE [LARGE SCALE GENOMIC DNA]</scope>
    <source>
        <strain evidence="2 3">A20-9</strain>
    </source>
</reference>
<evidence type="ECO:0000256" key="1">
    <source>
        <dbReference type="SAM" id="Coils"/>
    </source>
</evidence>
<accession>A0A7H0VBS5</accession>
<keyword evidence="3" id="KW-1185">Reference proteome</keyword>
<dbReference type="KEGG" id="chyd:H4K34_12405"/>
<dbReference type="RefSeq" id="WP_210757709.1">
    <property type="nucleotide sequence ID" value="NZ_CP060139.1"/>
</dbReference>
<evidence type="ECO:0000313" key="3">
    <source>
        <dbReference type="Proteomes" id="UP000516305"/>
    </source>
</evidence>
<organism evidence="2 3">
    <name type="scientific">Croceimicrobium hydrocarbonivorans</name>
    <dbReference type="NCBI Taxonomy" id="2761580"/>
    <lineage>
        <taxon>Bacteria</taxon>
        <taxon>Pseudomonadati</taxon>
        <taxon>Bacteroidota</taxon>
        <taxon>Flavobacteriia</taxon>
        <taxon>Flavobacteriales</taxon>
        <taxon>Owenweeksiaceae</taxon>
        <taxon>Croceimicrobium</taxon>
    </lineage>
</organism>
<feature type="coiled-coil region" evidence="1">
    <location>
        <begin position="112"/>
        <end position="163"/>
    </location>
</feature>
<dbReference type="AlphaFoldDB" id="A0A7H0VBS5"/>
<dbReference type="Proteomes" id="UP000516305">
    <property type="component" value="Chromosome"/>
</dbReference>